<dbReference type="PANTHER" id="PTHR30388">
    <property type="entry name" value="ALDEHYDE OXIDOREDUCTASE MOLYBDENUM COFACTOR ASSEMBLY PROTEIN"/>
    <property type="match status" value="1"/>
</dbReference>
<protein>
    <submittedName>
        <fullName evidence="3">XdhC family protein</fullName>
    </submittedName>
</protein>
<dbReference type="EMBL" id="JAVLUS010000033">
    <property type="protein sequence ID" value="MDS1116724.1"/>
    <property type="molecule type" value="Genomic_DNA"/>
</dbReference>
<dbReference type="InterPro" id="IPR027051">
    <property type="entry name" value="XdhC_Rossmann_dom"/>
</dbReference>
<dbReference type="Pfam" id="PF02625">
    <property type="entry name" value="XdhC_CoxI"/>
    <property type="match status" value="1"/>
</dbReference>
<feature type="domain" description="XdhC Rossmann" evidence="2">
    <location>
        <begin position="201"/>
        <end position="348"/>
    </location>
</feature>
<reference evidence="3 4" key="1">
    <citation type="submission" date="2023-08" db="EMBL/GenBank/DDBJ databases">
        <title>Bioegradation of LLDPE and BLDPE plastic by marine bacteria from coast plastic debris.</title>
        <authorList>
            <person name="Rong Z."/>
        </authorList>
    </citation>
    <scope>NUCLEOTIDE SEQUENCE [LARGE SCALE GENOMIC DNA]</scope>
    <source>
        <strain evidence="3 4">Z-2</strain>
    </source>
</reference>
<dbReference type="InterPro" id="IPR052698">
    <property type="entry name" value="MoCofactor_Util/Proc"/>
</dbReference>
<dbReference type="Pfam" id="PF13478">
    <property type="entry name" value="XdhC_C"/>
    <property type="match status" value="1"/>
</dbReference>
<keyword evidence="4" id="KW-1185">Reference proteome</keyword>
<evidence type="ECO:0000259" key="1">
    <source>
        <dbReference type="Pfam" id="PF02625"/>
    </source>
</evidence>
<evidence type="ECO:0000313" key="4">
    <source>
        <dbReference type="Proteomes" id="UP001265083"/>
    </source>
</evidence>
<name>A0ABU2GZ33_9ACTN</name>
<accession>A0ABU2GZ33</accession>
<dbReference type="Proteomes" id="UP001265083">
    <property type="component" value="Unassembled WGS sequence"/>
</dbReference>
<comment type="caution">
    <text evidence="3">The sequence shown here is derived from an EMBL/GenBank/DDBJ whole genome shotgun (WGS) entry which is preliminary data.</text>
</comment>
<dbReference type="PANTHER" id="PTHR30388:SF4">
    <property type="entry name" value="MOLYBDENUM COFACTOR INSERTION CHAPERONE PAOD"/>
    <property type="match status" value="1"/>
</dbReference>
<gene>
    <name evidence="3" type="ORF">RD149_23560</name>
</gene>
<dbReference type="InterPro" id="IPR003777">
    <property type="entry name" value="XdhC_CoxI"/>
</dbReference>
<feature type="domain" description="XdhC- CoxI" evidence="1">
    <location>
        <begin position="12"/>
        <end position="78"/>
    </location>
</feature>
<dbReference type="Gene3D" id="3.40.50.720">
    <property type="entry name" value="NAD(P)-binding Rossmann-like Domain"/>
    <property type="match status" value="1"/>
</dbReference>
<dbReference type="RefSeq" id="WP_310952458.1">
    <property type="nucleotide sequence ID" value="NZ_JAVLUS010000033.1"/>
</dbReference>
<evidence type="ECO:0000259" key="2">
    <source>
        <dbReference type="Pfam" id="PF13478"/>
    </source>
</evidence>
<evidence type="ECO:0000313" key="3">
    <source>
        <dbReference type="EMBL" id="MDS1116724.1"/>
    </source>
</evidence>
<organism evidence="3 4">
    <name type="scientific">Gordonia westfalica</name>
    <dbReference type="NCBI Taxonomy" id="158898"/>
    <lineage>
        <taxon>Bacteria</taxon>
        <taxon>Bacillati</taxon>
        <taxon>Actinomycetota</taxon>
        <taxon>Actinomycetes</taxon>
        <taxon>Mycobacteriales</taxon>
        <taxon>Gordoniaceae</taxon>
        <taxon>Gordonia</taxon>
    </lineage>
</organism>
<proteinExistence type="predicted"/>
<sequence length="372" mass="39407">MREIVSELPRLRKSGTPVAVATVVSAFRSAPRPPGATMVITAAGEAIGSVSGGCVEGAVYETGKDVLATGHPSLEEYGIADDDAFAVGLTCGGTLEVFVERCDESDFKEIELLESAVEAGVSCGAATIVRGPESIVGQRILIGVESESTFSDTELERVVRRDALGLVSGGRSHTLSYSEESYCSGADIEVFVEVFVPQPRMIVFGSIDFAAAVAGIGRFMNYHVTVCDARPVFTTTQRFPAADDVVVDWPHRYLAAEAEAGRIDRRTAVCVLTHDAKFDVPVLEVALRLPDIGYIGVMGSRRTHEDRLRRLRAAGLTDAELSRMCSPIGLDLGGSTPEHSAIAIAAEILLAKSGRTGVPLSRTSGPIHSLAS</sequence>